<organism evidence="2 3">
    <name type="scientific">Aestuariirhabdus litorea</name>
    <dbReference type="NCBI Taxonomy" id="2528527"/>
    <lineage>
        <taxon>Bacteria</taxon>
        <taxon>Pseudomonadati</taxon>
        <taxon>Pseudomonadota</taxon>
        <taxon>Gammaproteobacteria</taxon>
        <taxon>Oceanospirillales</taxon>
        <taxon>Aestuariirhabdaceae</taxon>
        <taxon>Aestuariirhabdus</taxon>
    </lineage>
</organism>
<feature type="transmembrane region" description="Helical" evidence="1">
    <location>
        <begin position="375"/>
        <end position="394"/>
    </location>
</feature>
<feature type="transmembrane region" description="Helical" evidence="1">
    <location>
        <begin position="128"/>
        <end position="148"/>
    </location>
</feature>
<evidence type="ECO:0008006" key="4">
    <source>
        <dbReference type="Google" id="ProtNLM"/>
    </source>
</evidence>
<dbReference type="Proteomes" id="UP000280792">
    <property type="component" value="Unassembled WGS sequence"/>
</dbReference>
<evidence type="ECO:0000313" key="2">
    <source>
        <dbReference type="EMBL" id="RRJ85209.1"/>
    </source>
</evidence>
<keyword evidence="3" id="KW-1185">Reference proteome</keyword>
<dbReference type="RefSeq" id="WP_125015634.1">
    <property type="nucleotide sequence ID" value="NZ_QWEZ01000001.1"/>
</dbReference>
<sequence>MNSAGLNFSHIPPLSVPFRFFISASLFGLLAGGLLLLAPFPTAAEGGLANRWHPALLGVTHLLVLGVILMVMFGALFQILPVVGAPSVTRPAARAALIHPLLCLGTLALGGGFMLLDTEAGRWGLRAALLLLPAALLLGMASYLPPVLAALRHNATLRQASWALLALAVTLLLGVWQLLGWNLPGRFPLNRGLTNLHALWGSLGWCLLLIGAVAYQVVPMFHTTPAVPAPVQRFSAPLLVLLLAGLSLSQVWPALKGLFEGLLSLYTLALALGLLWNLSRRKRRVADATLRAWQLAATSLLLTVPLYWLGKAGWVSPSLAFALLLYGAILSVVVGMLLKISAFLLYLHLQQRCGDCFEAFGQLPKMHELVTPQQGSRLLQLHLLALLLVLGAVAGGLPAALVGIALCAEFGYLLGLQYRALRRYRQACRRIDPLLARTPTMPTGFTG</sequence>
<feature type="transmembrane region" description="Helical" evidence="1">
    <location>
        <begin position="60"/>
        <end position="83"/>
    </location>
</feature>
<keyword evidence="1" id="KW-0812">Transmembrane</keyword>
<dbReference type="AlphaFoldDB" id="A0A3P3VUU7"/>
<keyword evidence="1" id="KW-0472">Membrane</keyword>
<gene>
    <name evidence="2" type="ORF">D0544_09120</name>
</gene>
<reference evidence="2 3" key="2">
    <citation type="submission" date="2018-12" db="EMBL/GenBank/DDBJ databases">
        <title>Simiduia agarivorans gen. nov., sp. nov., a marine, agarolytic bacterium isolated from shallow coastal water from Keelung, Taiwan.</title>
        <authorList>
            <person name="Shieh W.Y."/>
        </authorList>
    </citation>
    <scope>NUCLEOTIDE SEQUENCE [LARGE SCALE GENOMIC DNA]</scope>
    <source>
        <strain evidence="2 3">GTF-13</strain>
    </source>
</reference>
<feature type="transmembrane region" description="Helical" evidence="1">
    <location>
        <begin position="160"/>
        <end position="179"/>
    </location>
</feature>
<feature type="transmembrane region" description="Helical" evidence="1">
    <location>
        <begin position="258"/>
        <end position="278"/>
    </location>
</feature>
<reference evidence="2 3" key="1">
    <citation type="submission" date="2018-08" db="EMBL/GenBank/DDBJ databases">
        <authorList>
            <person name="Khan S.A."/>
        </authorList>
    </citation>
    <scope>NUCLEOTIDE SEQUENCE [LARGE SCALE GENOMIC DNA]</scope>
    <source>
        <strain evidence="2 3">GTF-13</strain>
    </source>
</reference>
<feature type="transmembrane region" description="Helical" evidence="1">
    <location>
        <begin position="20"/>
        <end position="40"/>
    </location>
</feature>
<proteinExistence type="predicted"/>
<feature type="transmembrane region" description="Helical" evidence="1">
    <location>
        <begin position="95"/>
        <end position="116"/>
    </location>
</feature>
<accession>A0A3P3VUU7</accession>
<comment type="caution">
    <text evidence="2">The sequence shown here is derived from an EMBL/GenBank/DDBJ whole genome shotgun (WGS) entry which is preliminary data.</text>
</comment>
<protein>
    <recommendedName>
        <fullName evidence="4">NnrS family protein</fullName>
    </recommendedName>
</protein>
<dbReference type="EMBL" id="QWEZ01000001">
    <property type="protein sequence ID" value="RRJ85209.1"/>
    <property type="molecule type" value="Genomic_DNA"/>
</dbReference>
<keyword evidence="1" id="KW-1133">Transmembrane helix</keyword>
<evidence type="ECO:0000313" key="3">
    <source>
        <dbReference type="Proteomes" id="UP000280792"/>
    </source>
</evidence>
<name>A0A3P3VUU7_9GAMM</name>
<feature type="transmembrane region" description="Helical" evidence="1">
    <location>
        <begin position="321"/>
        <end position="347"/>
    </location>
</feature>
<feature type="transmembrane region" description="Helical" evidence="1">
    <location>
        <begin position="290"/>
        <end position="309"/>
    </location>
</feature>
<feature type="transmembrane region" description="Helical" evidence="1">
    <location>
        <begin position="199"/>
        <end position="222"/>
    </location>
</feature>
<evidence type="ECO:0000256" key="1">
    <source>
        <dbReference type="SAM" id="Phobius"/>
    </source>
</evidence>